<evidence type="ECO:0000313" key="2">
    <source>
        <dbReference type="Proteomes" id="UP001152747"/>
    </source>
</evidence>
<organism evidence="1 2">
    <name type="scientific">Caenorhabditis angaria</name>
    <dbReference type="NCBI Taxonomy" id="860376"/>
    <lineage>
        <taxon>Eukaryota</taxon>
        <taxon>Metazoa</taxon>
        <taxon>Ecdysozoa</taxon>
        <taxon>Nematoda</taxon>
        <taxon>Chromadorea</taxon>
        <taxon>Rhabditida</taxon>
        <taxon>Rhabditina</taxon>
        <taxon>Rhabditomorpha</taxon>
        <taxon>Rhabditoidea</taxon>
        <taxon>Rhabditidae</taxon>
        <taxon>Peloderinae</taxon>
        <taxon>Caenorhabditis</taxon>
    </lineage>
</organism>
<keyword evidence="2" id="KW-1185">Reference proteome</keyword>
<protein>
    <submittedName>
        <fullName evidence="1">Uncharacterized protein</fullName>
    </submittedName>
</protein>
<evidence type="ECO:0000313" key="1">
    <source>
        <dbReference type="EMBL" id="CAI5449842.1"/>
    </source>
</evidence>
<dbReference type="Proteomes" id="UP001152747">
    <property type="component" value="Unassembled WGS sequence"/>
</dbReference>
<sequence>MIFPEIDFVEEWNKKHIEMIRLIKPIDLVEIIQKRRISFEMPAHLSEKKYPPDDWDWHDLKKKIFHNTELSLQVENLKFFKFVLRDEKNTRVVSIYILESGSVDFTSCKTSRASPTDVQYIRNNLNGSTKIGAYKRMAEEGKSIFNESNHKPIDHSQNRG</sequence>
<dbReference type="AlphaFoldDB" id="A0A9P1ITF1"/>
<comment type="caution">
    <text evidence="1">The sequence shown here is derived from an EMBL/GenBank/DDBJ whole genome shotgun (WGS) entry which is preliminary data.</text>
</comment>
<name>A0A9P1ITF1_9PELO</name>
<gene>
    <name evidence="1" type="ORF">CAMP_LOCUS12479</name>
</gene>
<proteinExistence type="predicted"/>
<reference evidence="1" key="1">
    <citation type="submission" date="2022-11" db="EMBL/GenBank/DDBJ databases">
        <authorList>
            <person name="Kikuchi T."/>
        </authorList>
    </citation>
    <scope>NUCLEOTIDE SEQUENCE</scope>
    <source>
        <strain evidence="1">PS1010</strain>
    </source>
</reference>
<dbReference type="EMBL" id="CANHGI010000004">
    <property type="protein sequence ID" value="CAI5449842.1"/>
    <property type="molecule type" value="Genomic_DNA"/>
</dbReference>
<accession>A0A9P1ITF1</accession>